<organism evidence="9 10">
    <name type="scientific">Letharia lupina</name>
    <dbReference type="NCBI Taxonomy" id="560253"/>
    <lineage>
        <taxon>Eukaryota</taxon>
        <taxon>Fungi</taxon>
        <taxon>Dikarya</taxon>
        <taxon>Ascomycota</taxon>
        <taxon>Pezizomycotina</taxon>
        <taxon>Lecanoromycetes</taxon>
        <taxon>OSLEUM clade</taxon>
        <taxon>Lecanoromycetidae</taxon>
        <taxon>Lecanorales</taxon>
        <taxon>Lecanorineae</taxon>
        <taxon>Parmeliaceae</taxon>
        <taxon>Letharia</taxon>
    </lineage>
</organism>
<dbReference type="AlphaFoldDB" id="A0A8H6CBF2"/>
<dbReference type="Proteomes" id="UP000593566">
    <property type="component" value="Unassembled WGS sequence"/>
</dbReference>
<feature type="transmembrane region" description="Helical" evidence="7">
    <location>
        <begin position="51"/>
        <end position="70"/>
    </location>
</feature>
<proteinExistence type="inferred from homology"/>
<dbReference type="PANTHER" id="PTHR33048:SF47">
    <property type="entry name" value="INTEGRAL MEMBRANE PROTEIN-RELATED"/>
    <property type="match status" value="1"/>
</dbReference>
<dbReference type="InterPro" id="IPR052337">
    <property type="entry name" value="SAT4-like"/>
</dbReference>
<feature type="transmembrane region" description="Helical" evidence="7">
    <location>
        <begin position="213"/>
        <end position="237"/>
    </location>
</feature>
<feature type="transmembrane region" description="Helical" evidence="7">
    <location>
        <begin position="98"/>
        <end position="121"/>
    </location>
</feature>
<evidence type="ECO:0000256" key="2">
    <source>
        <dbReference type="ARBA" id="ARBA00022692"/>
    </source>
</evidence>
<feature type="compositionally biased region" description="Gly residues" evidence="6">
    <location>
        <begin position="325"/>
        <end position="347"/>
    </location>
</feature>
<evidence type="ECO:0000256" key="7">
    <source>
        <dbReference type="SAM" id="Phobius"/>
    </source>
</evidence>
<keyword evidence="10" id="KW-1185">Reference proteome</keyword>
<evidence type="ECO:0000313" key="9">
    <source>
        <dbReference type="EMBL" id="KAF6220412.1"/>
    </source>
</evidence>
<dbReference type="RefSeq" id="XP_037149847.1">
    <property type="nucleotide sequence ID" value="XM_037293769.1"/>
</dbReference>
<evidence type="ECO:0000256" key="3">
    <source>
        <dbReference type="ARBA" id="ARBA00022989"/>
    </source>
</evidence>
<sequence length="382" mass="40528">MDSFVDITSYGHGAFKVTIVAAVLIVMQILMVGGRFVSRKLRKVPLAADDYVLLTAAILTVGLCALALAFPRIGGIGAPIVTTQMEELSEGKVLGQSFMAWSILYGLSIALSKCAILLLYLRVFTTSNKAFTTCVYLTGSVVVATGIANTFAAVFQCSPVAYAWNKSLQGGHCIDEVAFARSMTLPNVVTGAIMLVVPLPLSWRLNLTLSARVALTATFLHGIIGFVASCARLIIFFRTNPSAFSNDTSLVWTIWTINEPANYIIAACLPTLRPLFLRLLPPASPSSSSLVILANPAARKMPPWPRSDALAEWTKTRWEERWVAGGAGGSGGGGGDEGVGGDGGVEDGNGRRRAVMRAPGCEEGGVVVQTLVRVSEGEGRAF</sequence>
<name>A0A8H6CBF2_9LECA</name>
<keyword evidence="2 7" id="KW-0812">Transmembrane</keyword>
<comment type="caution">
    <text evidence="9">The sequence shown here is derived from an EMBL/GenBank/DDBJ whole genome shotgun (WGS) entry which is preliminary data.</text>
</comment>
<evidence type="ECO:0000256" key="5">
    <source>
        <dbReference type="ARBA" id="ARBA00038359"/>
    </source>
</evidence>
<feature type="region of interest" description="Disordered" evidence="6">
    <location>
        <begin position="324"/>
        <end position="351"/>
    </location>
</feature>
<evidence type="ECO:0000256" key="6">
    <source>
        <dbReference type="SAM" id="MobiDB-lite"/>
    </source>
</evidence>
<keyword evidence="3 7" id="KW-1133">Transmembrane helix</keyword>
<dbReference type="EMBL" id="JACCJB010000016">
    <property type="protein sequence ID" value="KAF6220412.1"/>
    <property type="molecule type" value="Genomic_DNA"/>
</dbReference>
<gene>
    <name evidence="9" type="ORF">HO133_002844</name>
</gene>
<feature type="transmembrane region" description="Helical" evidence="7">
    <location>
        <begin position="12"/>
        <end position="30"/>
    </location>
</feature>
<comment type="similarity">
    <text evidence="5">Belongs to the SAT4 family.</text>
</comment>
<feature type="transmembrane region" description="Helical" evidence="7">
    <location>
        <begin position="184"/>
        <end position="201"/>
    </location>
</feature>
<evidence type="ECO:0000313" key="10">
    <source>
        <dbReference type="Proteomes" id="UP000593566"/>
    </source>
</evidence>
<evidence type="ECO:0000259" key="8">
    <source>
        <dbReference type="Pfam" id="PF20684"/>
    </source>
</evidence>
<reference evidence="9 10" key="1">
    <citation type="journal article" date="2020" name="Genomics">
        <title>Complete, high-quality genomes from long-read metagenomic sequencing of two wolf lichen thalli reveals enigmatic genome architecture.</title>
        <authorList>
            <person name="McKenzie S.K."/>
            <person name="Walston R.F."/>
            <person name="Allen J.L."/>
        </authorList>
    </citation>
    <scope>NUCLEOTIDE SEQUENCE [LARGE SCALE GENOMIC DNA]</scope>
    <source>
        <strain evidence="9">WasteWater1</strain>
    </source>
</reference>
<comment type="subcellular location">
    <subcellularLocation>
        <location evidence="1">Membrane</location>
        <topology evidence="1">Multi-pass membrane protein</topology>
    </subcellularLocation>
</comment>
<feature type="transmembrane region" description="Helical" evidence="7">
    <location>
        <begin position="133"/>
        <end position="164"/>
    </location>
</feature>
<accession>A0A8H6CBF2</accession>
<feature type="domain" description="Rhodopsin" evidence="8">
    <location>
        <begin position="35"/>
        <end position="276"/>
    </location>
</feature>
<evidence type="ECO:0000256" key="4">
    <source>
        <dbReference type="ARBA" id="ARBA00023136"/>
    </source>
</evidence>
<dbReference type="PANTHER" id="PTHR33048">
    <property type="entry name" value="PTH11-LIKE INTEGRAL MEMBRANE PROTEIN (AFU_ORTHOLOGUE AFUA_5G11245)"/>
    <property type="match status" value="1"/>
</dbReference>
<protein>
    <recommendedName>
        <fullName evidence="8">Rhodopsin domain-containing protein</fullName>
    </recommendedName>
</protein>
<dbReference type="InterPro" id="IPR049326">
    <property type="entry name" value="Rhodopsin_dom_fungi"/>
</dbReference>
<evidence type="ECO:0000256" key="1">
    <source>
        <dbReference type="ARBA" id="ARBA00004141"/>
    </source>
</evidence>
<dbReference type="GO" id="GO:0016020">
    <property type="term" value="C:membrane"/>
    <property type="evidence" value="ECO:0007669"/>
    <property type="project" value="UniProtKB-SubCell"/>
</dbReference>
<dbReference type="GeneID" id="59331256"/>
<dbReference type="Pfam" id="PF20684">
    <property type="entry name" value="Fung_rhodopsin"/>
    <property type="match status" value="1"/>
</dbReference>
<keyword evidence="4 7" id="KW-0472">Membrane</keyword>